<evidence type="ECO:0000313" key="2">
    <source>
        <dbReference type="Proteomes" id="UP000538929"/>
    </source>
</evidence>
<gene>
    <name evidence="1" type="ORF">FNQ90_13925</name>
</gene>
<organism evidence="1 2">
    <name type="scientific">Streptomyces alkaliphilus</name>
    <dbReference type="NCBI Taxonomy" id="1472722"/>
    <lineage>
        <taxon>Bacteria</taxon>
        <taxon>Bacillati</taxon>
        <taxon>Actinomycetota</taxon>
        <taxon>Actinomycetes</taxon>
        <taxon>Kitasatosporales</taxon>
        <taxon>Streptomycetaceae</taxon>
        <taxon>Streptomyces</taxon>
    </lineage>
</organism>
<proteinExistence type="predicted"/>
<dbReference type="Proteomes" id="UP000538929">
    <property type="component" value="Unassembled WGS sequence"/>
</dbReference>
<dbReference type="AlphaFoldDB" id="A0A7W3TE35"/>
<reference evidence="2" key="1">
    <citation type="submission" date="2019-10" db="EMBL/GenBank/DDBJ databases">
        <title>Streptomyces sp. nov., a novel actinobacterium isolated from alkaline environment.</title>
        <authorList>
            <person name="Golinska P."/>
        </authorList>
    </citation>
    <scope>NUCLEOTIDE SEQUENCE [LARGE SCALE GENOMIC DNA]</scope>
    <source>
        <strain evidence="2">DSM 42118</strain>
    </source>
</reference>
<name>A0A7W3TE35_9ACTN</name>
<dbReference type="SUPFAM" id="SSF52540">
    <property type="entry name" value="P-loop containing nucleoside triphosphate hydrolases"/>
    <property type="match status" value="1"/>
</dbReference>
<dbReference type="RefSeq" id="WP_182606696.1">
    <property type="nucleotide sequence ID" value="NZ_VKHT01000414.1"/>
</dbReference>
<evidence type="ECO:0000313" key="1">
    <source>
        <dbReference type="EMBL" id="MBB0245174.1"/>
    </source>
</evidence>
<accession>A0A7W3TE35</accession>
<comment type="caution">
    <text evidence="1">The sequence shown here is derived from an EMBL/GenBank/DDBJ whole genome shotgun (WGS) entry which is preliminary data.</text>
</comment>
<keyword evidence="2" id="KW-1185">Reference proteome</keyword>
<sequence>MEDARVPGPDHRESGSGAWARWCAERVSGLPPSVGPVRLVGIDGYAGSGKSTAADRLARELAGAPVVRLDDLADHEAPIAPTGRVLQTLVEPWSRGVGARFGLYDWERRRIGRGVRVPPAPVVILEGVGAARRALRPHLAWSVWMDVPARTARARGRRRDGPEQADFWDRWVPLEREHFANEPSWAHVDCLLVPWRAGYHARVRTCPESDGSRWEAPLRGSS</sequence>
<protein>
    <recommendedName>
        <fullName evidence="3">Uridine kinase</fullName>
    </recommendedName>
</protein>
<dbReference type="InterPro" id="IPR027417">
    <property type="entry name" value="P-loop_NTPase"/>
</dbReference>
<evidence type="ECO:0008006" key="3">
    <source>
        <dbReference type="Google" id="ProtNLM"/>
    </source>
</evidence>
<dbReference type="EMBL" id="VKHT01000414">
    <property type="protein sequence ID" value="MBB0245174.1"/>
    <property type="molecule type" value="Genomic_DNA"/>
</dbReference>
<dbReference type="Gene3D" id="3.40.50.300">
    <property type="entry name" value="P-loop containing nucleotide triphosphate hydrolases"/>
    <property type="match status" value="1"/>
</dbReference>